<dbReference type="Gramene" id="mRNA:HanXRQr2_Chr03g0133101">
    <property type="protein sequence ID" value="mRNA:HanXRQr2_Chr03g0133101"/>
    <property type="gene ID" value="HanXRQr2_Chr03g0133101"/>
</dbReference>
<dbReference type="Gene3D" id="3.30.559.10">
    <property type="entry name" value="Chloramphenicol acetyltransferase-like domain"/>
    <property type="match status" value="1"/>
</dbReference>
<dbReference type="SUPFAM" id="SSF52777">
    <property type="entry name" value="CoA-dependent acyltransferases"/>
    <property type="match status" value="1"/>
</dbReference>
<evidence type="ECO:0000313" key="13">
    <source>
        <dbReference type="EMBL" id="KAF5816324.1"/>
    </source>
</evidence>
<reference evidence="14" key="2">
    <citation type="submission" date="2017-02" db="EMBL/GenBank/DDBJ databases">
        <title>Sunflower complete genome.</title>
        <authorList>
            <person name="Langlade N."/>
            <person name="Munos S."/>
        </authorList>
    </citation>
    <scope>NUCLEOTIDE SEQUENCE [LARGE SCALE GENOMIC DNA]</scope>
    <source>
        <tissue evidence="14">Leaves</tissue>
    </source>
</reference>
<evidence type="ECO:0000256" key="9">
    <source>
        <dbReference type="ARBA" id="ARBA00038880"/>
    </source>
</evidence>
<sequence>MLARSIFQKRSCWRSGNVYRLFGRRLPASTVEATEMKPTVVGHFSTAASTPIKSTFDCSYKLYNNKVHYLSTSVAAALERVDNIIDIPLAQTGEGIAECELLKWFVKVGDEVEKYQPLCEVQSDKATIEITSRYQGKVIQFLHVPGDIVKITKELARLQKLAHENKLTPEDIRGGTITLSNIGAIGGKSGSPLINVPEVAIIALGRTQKVTSFGDDGNVYPVSLMTANIAADHRILDGATVALFCNEWKKLIEKPELILLHTR</sequence>
<dbReference type="PROSITE" id="PS00189">
    <property type="entry name" value="LIPOYL"/>
    <property type="match status" value="1"/>
</dbReference>
<evidence type="ECO:0000256" key="5">
    <source>
        <dbReference type="ARBA" id="ARBA00022823"/>
    </source>
</evidence>
<keyword evidence="5" id="KW-0450">Lipoyl</keyword>
<dbReference type="InterPro" id="IPR003016">
    <property type="entry name" value="2-oxoA_DH_lipoyl-BS"/>
</dbReference>
<evidence type="ECO:0000256" key="10">
    <source>
        <dbReference type="ARBA" id="ARBA00039275"/>
    </source>
</evidence>
<dbReference type="AlphaFoldDB" id="A0A251VC15"/>
<dbReference type="InterPro" id="IPR000089">
    <property type="entry name" value="Biotin_lipoyl"/>
</dbReference>
<evidence type="ECO:0000256" key="2">
    <source>
        <dbReference type="ARBA" id="ARBA00004305"/>
    </source>
</evidence>
<evidence type="ECO:0000313" key="15">
    <source>
        <dbReference type="Proteomes" id="UP000215914"/>
    </source>
</evidence>
<evidence type="ECO:0000256" key="6">
    <source>
        <dbReference type="ARBA" id="ARBA00022946"/>
    </source>
</evidence>
<protein>
    <recommendedName>
        <fullName evidence="10">Lipoamide acyltransferase component of branched-chain alpha-keto acid dehydrogenase complex, mitochondrial</fullName>
        <ecNumber evidence="9">2.3.1.168</ecNumber>
    </recommendedName>
    <alternativeName>
        <fullName evidence="11">Branched-chain alpha-keto acid dehydrogenase complex component E2</fullName>
    </alternativeName>
</protein>
<keyword evidence="8 14" id="KW-0012">Acyltransferase</keyword>
<evidence type="ECO:0000256" key="1">
    <source>
        <dbReference type="ARBA" id="ARBA00001938"/>
    </source>
</evidence>
<organism evidence="14 15">
    <name type="scientific">Helianthus annuus</name>
    <name type="common">Common sunflower</name>
    <dbReference type="NCBI Taxonomy" id="4232"/>
    <lineage>
        <taxon>Eukaryota</taxon>
        <taxon>Viridiplantae</taxon>
        <taxon>Streptophyta</taxon>
        <taxon>Embryophyta</taxon>
        <taxon>Tracheophyta</taxon>
        <taxon>Spermatophyta</taxon>
        <taxon>Magnoliopsida</taxon>
        <taxon>eudicotyledons</taxon>
        <taxon>Gunneridae</taxon>
        <taxon>Pentapetalae</taxon>
        <taxon>asterids</taxon>
        <taxon>campanulids</taxon>
        <taxon>Asterales</taxon>
        <taxon>Asteraceae</taxon>
        <taxon>Asteroideae</taxon>
        <taxon>Heliantheae alliance</taxon>
        <taxon>Heliantheae</taxon>
        <taxon>Helianthus</taxon>
    </lineage>
</organism>
<dbReference type="InterPro" id="IPR050743">
    <property type="entry name" value="2-oxoacid_DH_E2_comp"/>
</dbReference>
<reference evidence="13" key="3">
    <citation type="submission" date="2020-06" db="EMBL/GenBank/DDBJ databases">
        <title>Helianthus annuus Genome sequencing and assembly Release 2.</title>
        <authorList>
            <person name="Gouzy J."/>
            <person name="Langlade N."/>
            <person name="Munos S."/>
        </authorList>
    </citation>
    <scope>NUCLEOTIDE SEQUENCE</scope>
    <source>
        <tissue evidence="13">Leaves</tissue>
    </source>
</reference>
<gene>
    <name evidence="14" type="ORF">HannXRQ_Chr03g0089531</name>
    <name evidence="13" type="ORF">HanXRQr2_Chr03g0133101</name>
</gene>
<keyword evidence="6" id="KW-0809">Transit peptide</keyword>
<evidence type="ECO:0000256" key="7">
    <source>
        <dbReference type="ARBA" id="ARBA00023128"/>
    </source>
</evidence>
<keyword evidence="7" id="KW-0496">Mitochondrion</keyword>
<dbReference type="Pfam" id="PF00198">
    <property type="entry name" value="2-oxoacid_dh"/>
    <property type="match status" value="1"/>
</dbReference>
<comment type="cofactor">
    <cofactor evidence="1">
        <name>(R)-lipoate</name>
        <dbReference type="ChEBI" id="CHEBI:83088"/>
    </cofactor>
</comment>
<dbReference type="SUPFAM" id="SSF51230">
    <property type="entry name" value="Single hybrid motif"/>
    <property type="match status" value="1"/>
</dbReference>
<keyword evidence="15" id="KW-1185">Reference proteome</keyword>
<comment type="subcellular location">
    <subcellularLocation>
        <location evidence="2">Mitochondrion matrix</location>
    </subcellularLocation>
</comment>
<name>A0A251VC15_HELAN</name>
<dbReference type="EMBL" id="CM007892">
    <property type="protein sequence ID" value="OTG32696.1"/>
    <property type="molecule type" value="Genomic_DNA"/>
</dbReference>
<feature type="domain" description="Lipoyl-binding" evidence="12">
    <location>
        <begin position="84"/>
        <end position="159"/>
    </location>
</feature>
<evidence type="ECO:0000313" key="14">
    <source>
        <dbReference type="EMBL" id="OTG32696.1"/>
    </source>
</evidence>
<evidence type="ECO:0000256" key="4">
    <source>
        <dbReference type="ARBA" id="ARBA00022679"/>
    </source>
</evidence>
<dbReference type="PANTHER" id="PTHR43178">
    <property type="entry name" value="DIHYDROLIPOAMIDE ACETYLTRANSFERASE COMPONENT OF PYRUVATE DEHYDROGENASE COMPLEX"/>
    <property type="match status" value="1"/>
</dbReference>
<keyword evidence="4 14" id="KW-0808">Transferase</keyword>
<evidence type="ECO:0000256" key="11">
    <source>
        <dbReference type="ARBA" id="ARBA00042008"/>
    </source>
</evidence>
<reference evidence="13 15" key="1">
    <citation type="journal article" date="2017" name="Nature">
        <title>The sunflower genome provides insights into oil metabolism, flowering and Asterid evolution.</title>
        <authorList>
            <person name="Badouin H."/>
            <person name="Gouzy J."/>
            <person name="Grassa C.J."/>
            <person name="Murat F."/>
            <person name="Staton S.E."/>
            <person name="Cottret L."/>
            <person name="Lelandais-Briere C."/>
            <person name="Owens G.L."/>
            <person name="Carrere S."/>
            <person name="Mayjonade B."/>
            <person name="Legrand L."/>
            <person name="Gill N."/>
            <person name="Kane N.C."/>
            <person name="Bowers J.E."/>
            <person name="Hubner S."/>
            <person name="Bellec A."/>
            <person name="Berard A."/>
            <person name="Berges H."/>
            <person name="Blanchet N."/>
            <person name="Boniface M.C."/>
            <person name="Brunel D."/>
            <person name="Catrice O."/>
            <person name="Chaidir N."/>
            <person name="Claudel C."/>
            <person name="Donnadieu C."/>
            <person name="Faraut T."/>
            <person name="Fievet G."/>
            <person name="Helmstetter N."/>
            <person name="King M."/>
            <person name="Knapp S.J."/>
            <person name="Lai Z."/>
            <person name="Le Paslier M.C."/>
            <person name="Lippi Y."/>
            <person name="Lorenzon L."/>
            <person name="Mandel J.R."/>
            <person name="Marage G."/>
            <person name="Marchand G."/>
            <person name="Marquand E."/>
            <person name="Bret-Mestries E."/>
            <person name="Morien E."/>
            <person name="Nambeesan S."/>
            <person name="Nguyen T."/>
            <person name="Pegot-Espagnet P."/>
            <person name="Pouilly N."/>
            <person name="Raftis F."/>
            <person name="Sallet E."/>
            <person name="Schiex T."/>
            <person name="Thomas J."/>
            <person name="Vandecasteele C."/>
            <person name="Vares D."/>
            <person name="Vear F."/>
            <person name="Vautrin S."/>
            <person name="Crespi M."/>
            <person name="Mangin B."/>
            <person name="Burke J.M."/>
            <person name="Salse J."/>
            <person name="Munos S."/>
            <person name="Vincourt P."/>
            <person name="Rieseberg L.H."/>
            <person name="Langlade N.B."/>
        </authorList>
    </citation>
    <scope>NUCLEOTIDE SEQUENCE [LARGE SCALE GENOMIC DNA]</scope>
    <source>
        <strain evidence="15">cv. SF193</strain>
        <tissue evidence="13">Leaves</tissue>
    </source>
</reference>
<dbReference type="InterPro" id="IPR011053">
    <property type="entry name" value="Single_hybrid_motif"/>
</dbReference>
<evidence type="ECO:0000256" key="3">
    <source>
        <dbReference type="ARBA" id="ARBA00007317"/>
    </source>
</evidence>
<evidence type="ECO:0000259" key="12">
    <source>
        <dbReference type="PROSITE" id="PS50968"/>
    </source>
</evidence>
<dbReference type="InterPro" id="IPR001078">
    <property type="entry name" value="2-oxoacid_DH_actylTfrase"/>
</dbReference>
<dbReference type="STRING" id="4232.A0A251VC15"/>
<dbReference type="InterPro" id="IPR023213">
    <property type="entry name" value="CAT-like_dom_sf"/>
</dbReference>
<dbReference type="EMBL" id="MNCJ02000318">
    <property type="protein sequence ID" value="KAF5816324.1"/>
    <property type="molecule type" value="Genomic_DNA"/>
</dbReference>
<dbReference type="GO" id="GO:0005759">
    <property type="term" value="C:mitochondrial matrix"/>
    <property type="evidence" value="ECO:0007669"/>
    <property type="project" value="UniProtKB-SubCell"/>
</dbReference>
<comment type="similarity">
    <text evidence="3">Belongs to the 2-oxoacid dehydrogenase family.</text>
</comment>
<dbReference type="InParanoid" id="A0A251VC15"/>
<dbReference type="PROSITE" id="PS50968">
    <property type="entry name" value="BIOTINYL_LIPOYL"/>
    <property type="match status" value="1"/>
</dbReference>
<proteinExistence type="inferred from homology"/>
<dbReference type="CDD" id="cd06849">
    <property type="entry name" value="lipoyl_domain"/>
    <property type="match status" value="1"/>
</dbReference>
<dbReference type="Proteomes" id="UP000215914">
    <property type="component" value="Chromosome 3"/>
</dbReference>
<dbReference type="GO" id="GO:0016746">
    <property type="term" value="F:acyltransferase activity"/>
    <property type="evidence" value="ECO:0007669"/>
    <property type="project" value="UniProtKB-KW"/>
</dbReference>
<dbReference type="FunFam" id="2.40.50.100:FF:000013">
    <property type="entry name" value="Dihydrolipoamide acetyltransferase component of pyruvate dehydrogenase complex"/>
    <property type="match status" value="1"/>
</dbReference>
<dbReference type="PANTHER" id="PTHR43178:SF14">
    <property type="entry name" value="LIPOAMIDE ACYLTRANSFERASE COMPONENT OF BRANCHED-CHAIN ALPHA-KETO ACID DEHYDROGENASE COMPLEX, MITOCHONDRIAL"/>
    <property type="match status" value="1"/>
</dbReference>
<evidence type="ECO:0000256" key="8">
    <source>
        <dbReference type="ARBA" id="ARBA00023315"/>
    </source>
</evidence>
<dbReference type="EC" id="2.3.1.168" evidence="9"/>
<accession>A0A251VC15</accession>